<gene>
    <name evidence="13" type="ORF">SO694_00028035</name>
</gene>
<keyword evidence="8" id="KW-0560">Oxidoreductase</keyword>
<proteinExistence type="inferred from homology"/>
<accession>A0ABR1FVL4</accession>
<feature type="domain" description="Fatty acid desaturase" evidence="12">
    <location>
        <begin position="98"/>
        <end position="393"/>
    </location>
</feature>
<keyword evidence="6" id="KW-0479">Metal-binding</keyword>
<evidence type="ECO:0000256" key="1">
    <source>
        <dbReference type="ARBA" id="ARBA00004141"/>
    </source>
</evidence>
<keyword evidence="4" id="KW-0349">Heme</keyword>
<dbReference type="InterPro" id="IPR005804">
    <property type="entry name" value="FA_desaturase_dom"/>
</dbReference>
<organism evidence="13 14">
    <name type="scientific">Aureococcus anophagefferens</name>
    <name type="common">Harmful bloom alga</name>
    <dbReference type="NCBI Taxonomy" id="44056"/>
    <lineage>
        <taxon>Eukaryota</taxon>
        <taxon>Sar</taxon>
        <taxon>Stramenopiles</taxon>
        <taxon>Ochrophyta</taxon>
        <taxon>Pelagophyceae</taxon>
        <taxon>Pelagomonadales</taxon>
        <taxon>Pelagomonadaceae</taxon>
        <taxon>Aureococcus</taxon>
    </lineage>
</organism>
<dbReference type="InterPro" id="IPR012171">
    <property type="entry name" value="Fatty_acid_desaturase"/>
</dbReference>
<dbReference type="CDD" id="cd01060">
    <property type="entry name" value="Membrane-FADS-like"/>
    <property type="match status" value="1"/>
</dbReference>
<keyword evidence="10" id="KW-0443">Lipid metabolism</keyword>
<dbReference type="Pfam" id="PF00487">
    <property type="entry name" value="FA_desaturase"/>
    <property type="match status" value="1"/>
</dbReference>
<comment type="subcellular location">
    <subcellularLocation>
        <location evidence="1">Membrane</location>
        <topology evidence="1">Multi-pass membrane protein</topology>
    </subcellularLocation>
</comment>
<dbReference type="PANTHER" id="PTHR19353:SF30">
    <property type="entry name" value="DELTA 8-(E)-SPHINGOLIPID DESATURASE"/>
    <property type="match status" value="1"/>
</dbReference>
<keyword evidence="7" id="KW-1133">Transmembrane helix</keyword>
<sequence>MGKGGEAPPSFIVSDENKELLSGKSYAATKLAPEDAWMATLDHEKFREDVHAIGKALGAEQGPKDVAHLTKIVWWSRLCQYVGFATMWTCVNPISIFLLSVGTLTRWTIIGHHVCHGGFDKCDKSKRYNRFTFGVGSLWRRSVDWLDWMLVEAWNVEHNQLHHYHLGEIADPDLVEFNMDYLRTLDAPMALKYAAVAFMSVTWKWWYYAPNTFKQLKANERRRAGLPPLEGVEAPQTFDFGWLVGKGDNTYVNGFEFLSRVLGPYFVQRFVLMPLPVLLALGFPAYRTACANLFLAELMTNFHSFVVIATNHAGFDLYRFDKHCKPRSSTFYLRQVISSANFDCGTDLIDFMHGFLNYQVEHHLWPDLSMKSYQKAQPMIQALCKKHNVPYIKENVFKRLWLLTKVMVGTDSMRKYPNKYEYAPDIVADEPAAAH</sequence>
<evidence type="ECO:0000256" key="2">
    <source>
        <dbReference type="ARBA" id="ARBA00005189"/>
    </source>
</evidence>
<dbReference type="PANTHER" id="PTHR19353">
    <property type="entry name" value="FATTY ACID DESATURASE 2"/>
    <property type="match status" value="1"/>
</dbReference>
<keyword evidence="14" id="KW-1185">Reference proteome</keyword>
<dbReference type="Proteomes" id="UP001363151">
    <property type="component" value="Unassembled WGS sequence"/>
</dbReference>
<comment type="caution">
    <text evidence="13">The sequence shown here is derived from an EMBL/GenBank/DDBJ whole genome shotgun (WGS) entry which is preliminary data.</text>
</comment>
<evidence type="ECO:0000256" key="4">
    <source>
        <dbReference type="ARBA" id="ARBA00022617"/>
    </source>
</evidence>
<reference evidence="13 14" key="1">
    <citation type="submission" date="2024-03" db="EMBL/GenBank/DDBJ databases">
        <title>Aureococcus anophagefferens CCMP1851 and Kratosvirus quantuckense: Draft genome of a second virus-susceptible host strain in the model system.</title>
        <authorList>
            <person name="Chase E."/>
            <person name="Truchon A.R."/>
            <person name="Schepens W."/>
            <person name="Wilhelm S.W."/>
        </authorList>
    </citation>
    <scope>NUCLEOTIDE SEQUENCE [LARGE SCALE GENOMIC DNA]</scope>
    <source>
        <strain evidence="13 14">CCMP1851</strain>
    </source>
</reference>
<name>A0ABR1FVL4_AURAN</name>
<keyword evidence="11" id="KW-0472">Membrane</keyword>
<evidence type="ECO:0000256" key="7">
    <source>
        <dbReference type="ARBA" id="ARBA00022989"/>
    </source>
</evidence>
<evidence type="ECO:0000256" key="3">
    <source>
        <dbReference type="ARBA" id="ARBA00009295"/>
    </source>
</evidence>
<evidence type="ECO:0000256" key="10">
    <source>
        <dbReference type="ARBA" id="ARBA00023098"/>
    </source>
</evidence>
<dbReference type="EMBL" id="JBBJCI010000223">
    <property type="protein sequence ID" value="KAK7239551.1"/>
    <property type="molecule type" value="Genomic_DNA"/>
</dbReference>
<evidence type="ECO:0000256" key="8">
    <source>
        <dbReference type="ARBA" id="ARBA00023002"/>
    </source>
</evidence>
<comment type="similarity">
    <text evidence="3">Belongs to the fatty acid desaturase type 1 family.</text>
</comment>
<evidence type="ECO:0000313" key="14">
    <source>
        <dbReference type="Proteomes" id="UP001363151"/>
    </source>
</evidence>
<evidence type="ECO:0000259" key="12">
    <source>
        <dbReference type="Pfam" id="PF00487"/>
    </source>
</evidence>
<comment type="pathway">
    <text evidence="2">Lipid metabolism.</text>
</comment>
<protein>
    <submittedName>
        <fullName evidence="13">Fatty acid desaturase</fullName>
    </submittedName>
</protein>
<keyword evidence="5" id="KW-0812">Transmembrane</keyword>
<evidence type="ECO:0000256" key="9">
    <source>
        <dbReference type="ARBA" id="ARBA00023004"/>
    </source>
</evidence>
<evidence type="ECO:0000256" key="5">
    <source>
        <dbReference type="ARBA" id="ARBA00022692"/>
    </source>
</evidence>
<evidence type="ECO:0000256" key="6">
    <source>
        <dbReference type="ARBA" id="ARBA00022723"/>
    </source>
</evidence>
<keyword evidence="9" id="KW-0408">Iron</keyword>
<evidence type="ECO:0000313" key="13">
    <source>
        <dbReference type="EMBL" id="KAK7239551.1"/>
    </source>
</evidence>
<evidence type="ECO:0000256" key="11">
    <source>
        <dbReference type="ARBA" id="ARBA00023136"/>
    </source>
</evidence>